<dbReference type="EMBL" id="ML121544">
    <property type="protein sequence ID" value="RPB23901.1"/>
    <property type="molecule type" value="Genomic_DNA"/>
</dbReference>
<gene>
    <name evidence="1" type="ORF">L211DRAFT_229207</name>
</gene>
<dbReference type="Proteomes" id="UP000267821">
    <property type="component" value="Unassembled WGS sequence"/>
</dbReference>
<name>A0A3N4LTE6_9PEZI</name>
<dbReference type="AlphaFoldDB" id="A0A3N4LTE6"/>
<dbReference type="InParanoid" id="A0A3N4LTE6"/>
<accession>A0A3N4LTE6</accession>
<evidence type="ECO:0000313" key="2">
    <source>
        <dbReference type="Proteomes" id="UP000267821"/>
    </source>
</evidence>
<organism evidence="1 2">
    <name type="scientific">Terfezia boudieri ATCC MYA-4762</name>
    <dbReference type="NCBI Taxonomy" id="1051890"/>
    <lineage>
        <taxon>Eukaryota</taxon>
        <taxon>Fungi</taxon>
        <taxon>Dikarya</taxon>
        <taxon>Ascomycota</taxon>
        <taxon>Pezizomycotina</taxon>
        <taxon>Pezizomycetes</taxon>
        <taxon>Pezizales</taxon>
        <taxon>Pezizaceae</taxon>
        <taxon>Terfezia</taxon>
    </lineage>
</organism>
<sequence length="278" mass="31074">MRRLTFFIHPRNEGPGGPRCLKPWYIVHAPHTTIEMTTTQTPTIMRRLNLCSPLLLSNSPSPPTGRHWWRDLLPLWRHLHWPSKSSQSRHVDSSLSSVTGARSDIDCGVCRGCINGKEGTGGGEGCGTSGTWGNCSCGCCIGGTWRVCIIGTVSGITIPIGTWVIPIPIPIPIPPYPNHFLLVRRKRIPRWTILHSTYPFPLNRSAFFLFQPLLWKTRVHDHLLRMVSGGEITVRVGHRVYVSASPSLGIFSGKMTFVTTPKSPNMSRSNKLQLWVRI</sequence>
<protein>
    <submittedName>
        <fullName evidence="1">Uncharacterized protein</fullName>
    </submittedName>
</protein>
<evidence type="ECO:0000313" key="1">
    <source>
        <dbReference type="EMBL" id="RPB23901.1"/>
    </source>
</evidence>
<keyword evidence="2" id="KW-1185">Reference proteome</keyword>
<proteinExistence type="predicted"/>
<reference evidence="1 2" key="1">
    <citation type="journal article" date="2018" name="Nat. Ecol. Evol.">
        <title>Pezizomycetes genomes reveal the molecular basis of ectomycorrhizal truffle lifestyle.</title>
        <authorList>
            <person name="Murat C."/>
            <person name="Payen T."/>
            <person name="Noel B."/>
            <person name="Kuo A."/>
            <person name="Morin E."/>
            <person name="Chen J."/>
            <person name="Kohler A."/>
            <person name="Krizsan K."/>
            <person name="Balestrini R."/>
            <person name="Da Silva C."/>
            <person name="Montanini B."/>
            <person name="Hainaut M."/>
            <person name="Levati E."/>
            <person name="Barry K.W."/>
            <person name="Belfiori B."/>
            <person name="Cichocki N."/>
            <person name="Clum A."/>
            <person name="Dockter R.B."/>
            <person name="Fauchery L."/>
            <person name="Guy J."/>
            <person name="Iotti M."/>
            <person name="Le Tacon F."/>
            <person name="Lindquist E.A."/>
            <person name="Lipzen A."/>
            <person name="Malagnac F."/>
            <person name="Mello A."/>
            <person name="Molinier V."/>
            <person name="Miyauchi S."/>
            <person name="Poulain J."/>
            <person name="Riccioni C."/>
            <person name="Rubini A."/>
            <person name="Sitrit Y."/>
            <person name="Splivallo R."/>
            <person name="Traeger S."/>
            <person name="Wang M."/>
            <person name="Zifcakova L."/>
            <person name="Wipf D."/>
            <person name="Zambonelli A."/>
            <person name="Paolocci F."/>
            <person name="Nowrousian M."/>
            <person name="Ottonello S."/>
            <person name="Baldrian P."/>
            <person name="Spatafora J.W."/>
            <person name="Henrissat B."/>
            <person name="Nagy L.G."/>
            <person name="Aury J.M."/>
            <person name="Wincker P."/>
            <person name="Grigoriev I.V."/>
            <person name="Bonfante P."/>
            <person name="Martin F.M."/>
        </authorList>
    </citation>
    <scope>NUCLEOTIDE SEQUENCE [LARGE SCALE GENOMIC DNA]</scope>
    <source>
        <strain evidence="1 2">ATCC MYA-4762</strain>
    </source>
</reference>